<dbReference type="STRING" id="464.Lgor_1999"/>
<dbReference type="SUPFAM" id="SSF52540">
    <property type="entry name" value="P-loop containing nucleoside triphosphate hydrolases"/>
    <property type="match status" value="1"/>
</dbReference>
<dbReference type="EMBL" id="UGGV01000001">
    <property type="protein sequence ID" value="STO24049.1"/>
    <property type="molecule type" value="Genomic_DNA"/>
</dbReference>
<dbReference type="Gene3D" id="3.40.50.300">
    <property type="entry name" value="P-loop containing nucleotide triphosphate hydrolases"/>
    <property type="match status" value="2"/>
</dbReference>
<dbReference type="RefSeq" id="WP_058468478.1">
    <property type="nucleotide sequence ID" value="NZ_CAAAIX010000008.1"/>
</dbReference>
<dbReference type="Proteomes" id="UP000254374">
    <property type="component" value="Unassembled WGS sequence"/>
</dbReference>
<reference evidence="4 6" key="2">
    <citation type="submission" date="2018-06" db="EMBL/GenBank/DDBJ databases">
        <authorList>
            <consortium name="Pathogen Informatics"/>
            <person name="Doyle S."/>
        </authorList>
    </citation>
    <scope>NUCLEOTIDE SEQUENCE [LARGE SCALE GENOMIC DNA]</scope>
    <source>
        <strain evidence="4 6">NCTC11401</strain>
    </source>
</reference>
<evidence type="ECO:0000313" key="6">
    <source>
        <dbReference type="Proteomes" id="UP000254374"/>
    </source>
</evidence>
<protein>
    <recommendedName>
        <fullName evidence="7">Protein translocase subunit SecA</fullName>
    </recommendedName>
</protein>
<sequence>MRITLGEYIFDNIENFTAYLETTYEQDKLISGEVNLSLGCDALTQEDFNQLVDFLLKPERTKRYKFEITPPKYQVSFDNAYLINKRQKFSFEFQQQVTELSNSAILVHPHATRIRKAKKNWVEGIKSPSMGLQLQYQMPTQHEAPHQQIKATQRKRKNNEQPYQHPEQGTPLTQIPEYVEENARNIVGSYRQFRLLKKDSKSREVYREEFKNLWSENTSAEQRQAAFILFLSVATEDNPPKLKRIISLLQAIPLGDLNYQGLAQVLIHTGADGVLLLLQQMKVLHDKEFFKDFDKLFLDKPENYLALMSRQGLANLQKLSELSNEQKIWWVKLVSQHKATGARPEFNDLFEAYDYFLKELENKSLKLPFSCTLEHIGLMKPTLDRLLFIINNSSDPEEQLTYLDRLDLDGAYHASRYNNYKLVSRQMNLRPNADEEVPDYSTPETPKDVSVWLSRFDLPYEEVVTRFYRFIGVQEWAFSLDVYQKIEREISNNKNLSVQNKVLLLSIAALTTTGQQACTKSKDPYTRFKSLLDKFTAIANHFNEDMSAQLLTVLTVVLGELGNYSWELMPAADELNRLIDILSLTLKTEEPLLEQAQHDFHEASVLALKLMKKYGDAASSVINNYERRLGIEQTHTAAIQKFSFSALLEHLAAPSKLDTFLSGLFHDQPERLSQFVVLLSLLSDDVPKMTRDGEDDSEFEAKIKTLAKALHAMQAEHRSQLLAILTDINIEVSYRLPSLEQLIKVVNSVTEAEEKLNRLPHVEHQNADVLAIVRSELPEVKIGDDAVSEQVINLFSMMEQIYEDWQLQSKFEAFPEKLTGYLESWIGSHQIVLWYLRQRPINARRVFEVLADEEQEAKNVLNSRWFFWTLSGFPEERKQMDEVLGNEFFTQKSFVAVLRSRIETACQFSLRAAINALQTSNRDFDRFLLKQIKELDTDLPIDEALLKLEQQLNAVNELINSLIRIKNQNNVEFHRSISLLTDLIKSTVLGTNSETVVQMRNLLDVLSQGKTSSVASSLAILCKILKGTPDYSSEQLQKALNEVTYLTKYREILGEEAYEVLLRCSFSHNLTQKTLFPLKSMMELKPLVGVDDQHAEDLFDALINGIKKAGSNLDEKLLKKVINKTLSIIQSKAEVGSLVPLLTLLVKACTKCDKDELNRYYNLVCTLESTADSDLNNWAKILIVLGDHATDANIHRLLDVQAGLELNPLNLPELAQLFDYPPYPEMESFINVLNGDVKDLKAYVDEFDRDPKSGRAPQKNAFGIILKDSEQVLDEQFDASNVAQVIADIRNIVEGTALTRQEQYDLAQQIIYINAIGRDKPFTLAVGNDPTTYQIKTYQDLTKVSRAELRELSDTLISKIRTAHLDAHEKLKAQLRLLAVLREQYSRATGKFVDTTQLIAILMALKNQRSNMLVELDEESNCSANALLAVMQWVEADGGAIDVCAVNRDMMVQNYKHDEDFFASLGIASSCVEGNSLKGTYQVGGINYSTIGDMASYRYRARIENEDMTGYKNGHPVASNLILYGSDFSELDEKTLFNLALKREGDDEDSSYTWVYPLINEFINQRQFKILDKGWSEDRDIIQLKEFLDRHAPTGRHKVQLNSLPDKKFSLWINAAIEAQRFVAGEDFIIPPSKTARHVAIPLNQKVAQGDLTFMTHQFLHARLQKKYPDWEFVIEPEMCCIDSVSTKDFIDHYKKQGRVISISNTLSRKERLVEQCNKFDMDIACKIPSYQKNKRVELTTRVIANKAAYVRAVREAINQAQEGQPVVLFAKDVNEVKVLQEYLKKQFSKSNIAAFTGTESVAERKKWINNQSGKKNTITITTTAFAQSADFTTQHPKGFLAIQTYLDARAAQRVTGCTGGKGRPAKYVAIYESKGAYILQSGFYQTQSRRKEILAFLAELQSQQKEEAAVTRHYVQRVSNIQQVVFEQFQEWKEFLHLVCPKHEWKTLDAALSIQREDLTRSLSECSDECFEYTDPQKYPDPYIRRIANKNLQTIALDKAIAAYEVAVCSIWEQHRALLKEKAEYFVVEGSVNALRCHYLDEVSLNEQLKFNRLAARRSKKEKLAEKKKTCRYVESGLEVNGAMLRFADGDVESYREAFAKSQVRLFAKDISLIIENNPHLKKIVRSILVQQVMDAKNLDNLVDLLLDYANKDLPEDRFAEKYTMQPVIQELLRVYKEAGLEETSGINELKAVYFDRVIAELVDELETSLSWAKEEHRGLGYLLERTAVTNAARDILNAAYVLADADKLKGADRLPAQQSAIRNLYRVLAEHEAQLEGLWIFSLGHKNTRTLIKETMATLDGLTAIGSNKDKLDADFIHDCKEESLCTATKRKLNSAIQAMEEKEVDLQKNREWKAIKNTLNAIRAESNSIYAFREMYEVLSHKMEELAGKNSKLQGPVARLRGEVRLLCESLGQEHKELLNTSKYLKCKAENLKEKLNGLNGFKVRDVTLKEGNNGYSQYFDLVIEGTGSHSLLQHFTHYNSCTQNLMNQRSALNESLKQAKEKMDTLDQLIKEEVPLLKLEENKKANAAKFPEQFQEQVNEILGLKELIDAQAPEHLDSFPESVRKHFHDRELMKSFDFPNLETEEIEKIQDIILKIDFRDLQERIIEGTKPKNLWGNISSYMSSYVFTPENMEDWRLEFNDLIKRPTRNLNKAFRPDIQKKQNILAGQLELLRQQIAEQAESLQQQVAFLNEKIDEEEQKEGIYAMRITSIAELSKFEKELMRVKSQQKANPSLDETLKSDRPSRVSIDIHETDIESVALVM</sequence>
<reference evidence="3 5" key="1">
    <citation type="submission" date="2017-01" db="EMBL/GenBank/DDBJ databases">
        <authorList>
            <person name="Varghese N."/>
            <person name="Submissions S."/>
        </authorList>
    </citation>
    <scope>NUCLEOTIDE SEQUENCE [LARGE SCALE GENOMIC DNA]</scope>
    <source>
        <strain evidence="3 5">ATCC 33342</strain>
    </source>
</reference>
<evidence type="ECO:0000313" key="5">
    <source>
        <dbReference type="Proteomes" id="UP000186808"/>
    </source>
</evidence>
<organism evidence="4 6">
    <name type="scientific">Fluoribacter gormanii</name>
    <dbReference type="NCBI Taxonomy" id="464"/>
    <lineage>
        <taxon>Bacteria</taxon>
        <taxon>Pseudomonadati</taxon>
        <taxon>Pseudomonadota</taxon>
        <taxon>Gammaproteobacteria</taxon>
        <taxon>Legionellales</taxon>
        <taxon>Legionellaceae</taxon>
        <taxon>Fluoribacter</taxon>
    </lineage>
</organism>
<feature type="coiled-coil region" evidence="1">
    <location>
        <begin position="941"/>
        <end position="968"/>
    </location>
</feature>
<keyword evidence="1" id="KW-0175">Coiled coil</keyword>
<gene>
    <name evidence="4" type="ORF">NCTC11401_00855</name>
    <name evidence="3" type="ORF">SAMN05421777_10929</name>
</gene>
<evidence type="ECO:0000313" key="3">
    <source>
        <dbReference type="EMBL" id="SIR26162.1"/>
    </source>
</evidence>
<evidence type="ECO:0008006" key="7">
    <source>
        <dbReference type="Google" id="ProtNLM"/>
    </source>
</evidence>
<evidence type="ECO:0000313" key="4">
    <source>
        <dbReference type="EMBL" id="STO24049.1"/>
    </source>
</evidence>
<proteinExistence type="predicted"/>
<feature type="coiled-coil region" evidence="1">
    <location>
        <begin position="2670"/>
        <end position="2704"/>
    </location>
</feature>
<name>A0A377GGU6_9GAMM</name>
<dbReference type="EMBL" id="FTNL01000009">
    <property type="protein sequence ID" value="SIR26162.1"/>
    <property type="molecule type" value="Genomic_DNA"/>
</dbReference>
<dbReference type="Proteomes" id="UP000186808">
    <property type="component" value="Unassembled WGS sequence"/>
</dbReference>
<keyword evidence="5" id="KW-1185">Reference proteome</keyword>
<evidence type="ECO:0000256" key="2">
    <source>
        <dbReference type="SAM" id="MobiDB-lite"/>
    </source>
</evidence>
<accession>A0A377GGU6</accession>
<feature type="region of interest" description="Disordered" evidence="2">
    <location>
        <begin position="139"/>
        <end position="170"/>
    </location>
</feature>
<feature type="coiled-coil region" evidence="1">
    <location>
        <begin position="2486"/>
        <end position="2516"/>
    </location>
</feature>
<dbReference type="InterPro" id="IPR027417">
    <property type="entry name" value="P-loop_NTPase"/>
</dbReference>
<evidence type="ECO:0000256" key="1">
    <source>
        <dbReference type="SAM" id="Coils"/>
    </source>
</evidence>